<dbReference type="EMBL" id="NBCO01000011">
    <property type="protein sequence ID" value="ORC89819.1"/>
    <property type="molecule type" value="Genomic_DNA"/>
</dbReference>
<dbReference type="RefSeq" id="XP_028883885.1">
    <property type="nucleotide sequence ID" value="XM_029025062.1"/>
</dbReference>
<dbReference type="Proteomes" id="UP000192257">
    <property type="component" value="Unassembled WGS sequence"/>
</dbReference>
<feature type="region of interest" description="Disordered" evidence="1">
    <location>
        <begin position="431"/>
        <end position="477"/>
    </location>
</feature>
<evidence type="ECO:0000313" key="3">
    <source>
        <dbReference type="Proteomes" id="UP000192257"/>
    </source>
</evidence>
<gene>
    <name evidence="2" type="ORF">TM35_000113530</name>
</gene>
<feature type="region of interest" description="Disordered" evidence="1">
    <location>
        <begin position="809"/>
        <end position="828"/>
    </location>
</feature>
<feature type="compositionally biased region" description="Polar residues" evidence="1">
    <location>
        <begin position="446"/>
        <end position="477"/>
    </location>
</feature>
<evidence type="ECO:0000313" key="2">
    <source>
        <dbReference type="EMBL" id="ORC89819.1"/>
    </source>
</evidence>
<keyword evidence="3" id="KW-1185">Reference proteome</keyword>
<organism evidence="2 3">
    <name type="scientific">Trypanosoma theileri</name>
    <dbReference type="NCBI Taxonomy" id="67003"/>
    <lineage>
        <taxon>Eukaryota</taxon>
        <taxon>Discoba</taxon>
        <taxon>Euglenozoa</taxon>
        <taxon>Kinetoplastea</taxon>
        <taxon>Metakinetoplastina</taxon>
        <taxon>Trypanosomatida</taxon>
        <taxon>Trypanosomatidae</taxon>
        <taxon>Trypanosoma</taxon>
    </lineage>
</organism>
<dbReference type="GeneID" id="39984842"/>
<name>A0A1X0P019_9TRYP</name>
<proteinExistence type="predicted"/>
<feature type="compositionally biased region" description="Low complexity" evidence="1">
    <location>
        <begin position="811"/>
        <end position="828"/>
    </location>
</feature>
<sequence length="874" mass="98044">MALTQPLSDLASHANALKVVRFDLLDILCEQKAVLLALEAERQKFILHTTHARVLACLLENEKLFQQLYLQKIDLFTDSKSKHRVIHHHHHLHHPHHHISHHKSGSQRSVVAHLEILSPLRRLDAGKHEGVDNSLHPMKDGMDVLVVPLNSEFEIECSLVLHDDGDNSDKLWKEQQKRCMDGIHSIPFILTYISGDASLSDESNTLAYAQCRRRNGTGIQIVRFSRISLHLAKASSHHVLLVTHPRTQYCVIQPLEVPILTLAPPVITIEELQYIDVKDKSIQMPAQISDMELRLRVSVKTDDNISCIVLTCHEQHRNGQKFYVGICEIRDEECKEYRIEDGHWCFHHQMPMRTSGTLDSDGRMVLLAEVTLSSMQHHVFKETFQVSPYRRRKPSFQRRALSAETLLPKEISMQKSFASSDIKKNWISGDSEKYRDTNNQEDAMGKSSSRFPPDVSTATSDVNIQNNSTGGNEDAVQVSTGKTNENKRNALLSSFILGDYGLLAVTSRNGNSVGHKIPHLVWFTHSTTNAIRSDTYVSIKGLHERMLQVTTNTCSSDSQLRDSEWRLEPCCDTSRKWLLQNPRGGSIVLSSNKNQTHSLESCCFCCFFPPALNSPTNEDVIAEQFFVEGLQYLVQRWTSGTILCTDSMGQSRVLVNDSVAISLWKPGDEEDTNLLVFAHRGRRFSVYSLSDQAVVLHSNLQATDDHIDIPDVKEYRGITPVLGGNSVVLWSSLAVELFSHAPTWTRRLLYKMEFKNTVVILALCSAQNISGVESDKNKSTSMVSFLLLSDGNILGLSLDGNTQLIGRLPSDESISSPSPSSSSSSSSYSLGILTVSHLTCLSKLTMRHVILNEKSAICVCGFSEDHILRRAYVS</sequence>
<dbReference type="OrthoDB" id="247008at2759"/>
<reference evidence="2 3" key="1">
    <citation type="submission" date="2017-03" db="EMBL/GenBank/DDBJ databases">
        <title>An alternative strategy for trypanosome survival in the mammalian bloodstream revealed through genome and transcriptome analysis of the ubiquitous bovine parasite Trypanosoma (Megatrypanum) theileri.</title>
        <authorList>
            <person name="Kelly S."/>
            <person name="Ivens A."/>
            <person name="Mott A."/>
            <person name="O'Neill E."/>
            <person name="Emms D."/>
            <person name="Macleod O."/>
            <person name="Voorheis P."/>
            <person name="Matthews J."/>
            <person name="Matthews K."/>
            <person name="Carrington M."/>
        </authorList>
    </citation>
    <scope>NUCLEOTIDE SEQUENCE [LARGE SCALE GENOMIC DNA]</scope>
    <source>
        <strain evidence="2">Edinburgh</strain>
    </source>
</reference>
<accession>A0A1X0P019</accession>
<dbReference type="VEuPathDB" id="TriTrypDB:TM35_000113530"/>
<dbReference type="AlphaFoldDB" id="A0A1X0P019"/>
<protein>
    <submittedName>
        <fullName evidence="2">Uncharacterized protein</fullName>
    </submittedName>
</protein>
<evidence type="ECO:0000256" key="1">
    <source>
        <dbReference type="SAM" id="MobiDB-lite"/>
    </source>
</evidence>
<comment type="caution">
    <text evidence="2">The sequence shown here is derived from an EMBL/GenBank/DDBJ whole genome shotgun (WGS) entry which is preliminary data.</text>
</comment>